<evidence type="ECO:0000313" key="3">
    <source>
        <dbReference type="Proteomes" id="UP000019132"/>
    </source>
</evidence>
<dbReference type="HOGENOM" id="CLU_1374681_0_0_1"/>
<feature type="region of interest" description="Disordered" evidence="1">
    <location>
        <begin position="1"/>
        <end position="26"/>
    </location>
</feature>
<dbReference type="InParanoid" id="K3X8T9"/>
<protein>
    <submittedName>
        <fullName evidence="2">Uncharacterized protein</fullName>
    </submittedName>
</protein>
<reference evidence="2" key="3">
    <citation type="submission" date="2015-02" db="UniProtKB">
        <authorList>
            <consortium name="EnsemblProtists"/>
        </authorList>
    </citation>
    <scope>IDENTIFICATION</scope>
    <source>
        <strain evidence="2">DAOM BR144</strain>
    </source>
</reference>
<dbReference type="VEuPathDB" id="FungiDB:PYU1_G013609"/>
<dbReference type="OMA" id="HERWHRE"/>
<dbReference type="AlphaFoldDB" id="K3X8T9"/>
<evidence type="ECO:0000313" key="2">
    <source>
        <dbReference type="EnsemblProtists" id="PYU1_T013638"/>
    </source>
</evidence>
<dbReference type="Proteomes" id="UP000019132">
    <property type="component" value="Unassembled WGS sequence"/>
</dbReference>
<evidence type="ECO:0000256" key="1">
    <source>
        <dbReference type="SAM" id="MobiDB-lite"/>
    </source>
</evidence>
<dbReference type="EMBL" id="GL376597">
    <property type="status" value="NOT_ANNOTATED_CDS"/>
    <property type="molecule type" value="Genomic_DNA"/>
</dbReference>
<proteinExistence type="predicted"/>
<accession>K3X8T9</accession>
<keyword evidence="3" id="KW-1185">Reference proteome</keyword>
<organism evidence="2 3">
    <name type="scientific">Globisporangium ultimum (strain ATCC 200006 / CBS 805.95 / DAOM BR144)</name>
    <name type="common">Pythium ultimum</name>
    <dbReference type="NCBI Taxonomy" id="431595"/>
    <lineage>
        <taxon>Eukaryota</taxon>
        <taxon>Sar</taxon>
        <taxon>Stramenopiles</taxon>
        <taxon>Oomycota</taxon>
        <taxon>Peronosporomycetes</taxon>
        <taxon>Pythiales</taxon>
        <taxon>Pythiaceae</taxon>
        <taxon>Globisporangium</taxon>
    </lineage>
</organism>
<name>K3X8T9_GLOUD</name>
<sequence>METTSVLPLPAPSITPSRSNPDTDRQLERLRIAEKSARIAAKRITEFRETQAQKKVQFAIDAAAQKKARQKFRASNQKVYQQMGIYHLTGEQRYQLLVEEKKLKKAHDQAKLKLETQQRWYNVKRAANLDKTAETLAHMEKLEQLEQQNHERWHRETVQRSLHIKQRQAALRKEAKTIINACTRSDGDNYEGLSIRKFR</sequence>
<reference evidence="3" key="2">
    <citation type="submission" date="2010-04" db="EMBL/GenBank/DDBJ databases">
        <authorList>
            <person name="Buell R."/>
            <person name="Hamilton J."/>
            <person name="Hostetler J."/>
        </authorList>
    </citation>
    <scope>NUCLEOTIDE SEQUENCE [LARGE SCALE GENOMIC DNA]</scope>
    <source>
        <strain evidence="3">DAOM:BR144</strain>
    </source>
</reference>
<dbReference type="EnsemblProtists" id="PYU1_T013638">
    <property type="protein sequence ID" value="PYU1_T013638"/>
    <property type="gene ID" value="PYU1_G013609"/>
</dbReference>
<reference evidence="3" key="1">
    <citation type="journal article" date="2010" name="Genome Biol.">
        <title>Genome sequence of the necrotrophic plant pathogen Pythium ultimum reveals original pathogenicity mechanisms and effector repertoire.</title>
        <authorList>
            <person name="Levesque C.A."/>
            <person name="Brouwer H."/>
            <person name="Cano L."/>
            <person name="Hamilton J.P."/>
            <person name="Holt C."/>
            <person name="Huitema E."/>
            <person name="Raffaele S."/>
            <person name="Robideau G.P."/>
            <person name="Thines M."/>
            <person name="Win J."/>
            <person name="Zerillo M.M."/>
            <person name="Beakes G.W."/>
            <person name="Boore J.L."/>
            <person name="Busam D."/>
            <person name="Dumas B."/>
            <person name="Ferriera S."/>
            <person name="Fuerstenberg S.I."/>
            <person name="Gachon C.M."/>
            <person name="Gaulin E."/>
            <person name="Govers F."/>
            <person name="Grenville-Briggs L."/>
            <person name="Horner N."/>
            <person name="Hostetler J."/>
            <person name="Jiang R.H."/>
            <person name="Johnson J."/>
            <person name="Krajaejun T."/>
            <person name="Lin H."/>
            <person name="Meijer H.J."/>
            <person name="Moore B."/>
            <person name="Morris P."/>
            <person name="Phuntmart V."/>
            <person name="Puiu D."/>
            <person name="Shetty J."/>
            <person name="Stajich J.E."/>
            <person name="Tripathy S."/>
            <person name="Wawra S."/>
            <person name="van West P."/>
            <person name="Whitty B.R."/>
            <person name="Coutinho P.M."/>
            <person name="Henrissat B."/>
            <person name="Martin F."/>
            <person name="Thomas P.D."/>
            <person name="Tyler B.M."/>
            <person name="De Vries R.P."/>
            <person name="Kamoun S."/>
            <person name="Yandell M."/>
            <person name="Tisserat N."/>
            <person name="Buell C.R."/>
        </authorList>
    </citation>
    <scope>NUCLEOTIDE SEQUENCE</scope>
    <source>
        <strain evidence="3">DAOM:BR144</strain>
    </source>
</reference>